<name>A0A9X3N0P2_9ACTN</name>
<dbReference type="SUPFAM" id="SSF88946">
    <property type="entry name" value="Sigma2 domain of RNA polymerase sigma factors"/>
    <property type="match status" value="1"/>
</dbReference>
<dbReference type="GO" id="GO:0006352">
    <property type="term" value="P:DNA-templated transcription initiation"/>
    <property type="evidence" value="ECO:0007669"/>
    <property type="project" value="InterPro"/>
</dbReference>
<dbReference type="Gene3D" id="1.10.1740.10">
    <property type="match status" value="1"/>
</dbReference>
<dbReference type="EMBL" id="JAPDOD010000020">
    <property type="protein sequence ID" value="MDA0162683.1"/>
    <property type="molecule type" value="Genomic_DNA"/>
</dbReference>
<feature type="compositionally biased region" description="Gly residues" evidence="7">
    <location>
        <begin position="443"/>
        <end position="456"/>
    </location>
</feature>
<feature type="compositionally biased region" description="Low complexity" evidence="7">
    <location>
        <begin position="352"/>
        <end position="388"/>
    </location>
</feature>
<dbReference type="Gene3D" id="1.10.10.10">
    <property type="entry name" value="Winged helix-like DNA-binding domain superfamily/Winged helix DNA-binding domain"/>
    <property type="match status" value="1"/>
</dbReference>
<keyword evidence="3 6" id="KW-0731">Sigma factor</keyword>
<dbReference type="InterPro" id="IPR000838">
    <property type="entry name" value="RNA_pol_sigma70_ECF_CS"/>
</dbReference>
<feature type="compositionally biased region" description="Polar residues" evidence="7">
    <location>
        <begin position="335"/>
        <end position="344"/>
    </location>
</feature>
<keyword evidence="2 6" id="KW-0805">Transcription regulation</keyword>
<evidence type="ECO:0000313" key="11">
    <source>
        <dbReference type="Proteomes" id="UP001149140"/>
    </source>
</evidence>
<dbReference type="InterPro" id="IPR013325">
    <property type="entry name" value="RNA_pol_sigma_r2"/>
</dbReference>
<dbReference type="Pfam" id="PF04542">
    <property type="entry name" value="Sigma70_r2"/>
    <property type="match status" value="1"/>
</dbReference>
<protein>
    <recommendedName>
        <fullName evidence="6">RNA polymerase sigma factor</fullName>
    </recommendedName>
</protein>
<dbReference type="Pfam" id="PF08281">
    <property type="entry name" value="Sigma70_r4_2"/>
    <property type="match status" value="1"/>
</dbReference>
<organism evidence="10 11">
    <name type="scientific">Solirubrobacter ginsenosidimutans</name>
    <dbReference type="NCBI Taxonomy" id="490573"/>
    <lineage>
        <taxon>Bacteria</taxon>
        <taxon>Bacillati</taxon>
        <taxon>Actinomycetota</taxon>
        <taxon>Thermoleophilia</taxon>
        <taxon>Solirubrobacterales</taxon>
        <taxon>Solirubrobacteraceae</taxon>
        <taxon>Solirubrobacter</taxon>
    </lineage>
</organism>
<feature type="domain" description="RNA polymerase sigma factor 70 region 4 type 2" evidence="9">
    <location>
        <begin position="150"/>
        <end position="194"/>
    </location>
</feature>
<dbReference type="PROSITE" id="PS01063">
    <property type="entry name" value="SIGMA70_ECF"/>
    <property type="match status" value="1"/>
</dbReference>
<gene>
    <name evidence="10" type="ORF">OM076_20590</name>
</gene>
<sequence>MSGATLVPTRNADEPADSDRRLVAAVRRGDDRAFELLYERYQRRIHAYVYGMVKDHQRAEDVTQEVFVSALRRMRETEQPLAFKPWLYQIAKNGCIDAFRRSKRTEEVSYDADDALAPADHSKLVGAGPSPDAAVAAKEDLDNLCGAFGGLSETHHEILVLRELEGLSYQEIGRRMGMSRPAVESTLFRARRRLTEEYDDIVSGARCMRIQDIIGVAAQSSLGARDTRRLARHLAHCQNCRREALAAGLDRELFARRNVRERVASGLAGLFPFPAFARWRRGGGTDAATAAAPQPGRWSAHLPLLSDHLSSGWGKAAAGAAILVAGVGGAAGVQQVTTTPSTPAHQRPALVTPARSSATTTTTKTTPPANGTPATHDAGSGAAGTSASKAKHTSGARITPGTTGGSSSPAAADRATSGGGGSVPPSSGSNPDTPSAAADSAGKSGGGGGKSGGGGSPSTSTPDVPSTPAVDTPAAGGAVPPVTTVVQDTVEKTTGAVQNVTQQTTQAVDDTVHTVTGDGPVSDTVDHVTDTVDDTVNHVTGTLDDTVGGLTGALGGGHGG</sequence>
<evidence type="ECO:0000313" key="10">
    <source>
        <dbReference type="EMBL" id="MDA0162683.1"/>
    </source>
</evidence>
<dbReference type="SUPFAM" id="SSF88659">
    <property type="entry name" value="Sigma3 and sigma4 domains of RNA polymerase sigma factors"/>
    <property type="match status" value="1"/>
</dbReference>
<dbReference type="InterPro" id="IPR036388">
    <property type="entry name" value="WH-like_DNA-bd_sf"/>
</dbReference>
<evidence type="ECO:0000259" key="9">
    <source>
        <dbReference type="Pfam" id="PF08281"/>
    </source>
</evidence>
<evidence type="ECO:0000256" key="3">
    <source>
        <dbReference type="ARBA" id="ARBA00023082"/>
    </source>
</evidence>
<keyword evidence="5 6" id="KW-0804">Transcription</keyword>
<dbReference type="AlphaFoldDB" id="A0A9X3N0P2"/>
<evidence type="ECO:0000259" key="8">
    <source>
        <dbReference type="Pfam" id="PF04542"/>
    </source>
</evidence>
<keyword evidence="11" id="KW-1185">Reference proteome</keyword>
<evidence type="ECO:0000256" key="2">
    <source>
        <dbReference type="ARBA" id="ARBA00023015"/>
    </source>
</evidence>
<dbReference type="InterPro" id="IPR007627">
    <property type="entry name" value="RNA_pol_sigma70_r2"/>
</dbReference>
<feature type="domain" description="RNA polymerase sigma-70 region 2" evidence="8">
    <location>
        <begin position="37"/>
        <end position="105"/>
    </location>
</feature>
<dbReference type="GO" id="GO:0016987">
    <property type="term" value="F:sigma factor activity"/>
    <property type="evidence" value="ECO:0007669"/>
    <property type="project" value="UniProtKB-KW"/>
</dbReference>
<feature type="compositionally biased region" description="Low complexity" evidence="7">
    <location>
        <begin position="423"/>
        <end position="442"/>
    </location>
</feature>
<keyword evidence="4 6" id="KW-0238">DNA-binding</keyword>
<feature type="compositionally biased region" description="Low complexity" evidence="7">
    <location>
        <begin position="457"/>
        <end position="470"/>
    </location>
</feature>
<evidence type="ECO:0000256" key="1">
    <source>
        <dbReference type="ARBA" id="ARBA00010641"/>
    </source>
</evidence>
<reference evidence="10" key="1">
    <citation type="submission" date="2022-10" db="EMBL/GenBank/DDBJ databases">
        <title>The WGS of Solirubrobacter ginsenosidimutans DSM 21036.</title>
        <authorList>
            <person name="Jiang Z."/>
        </authorList>
    </citation>
    <scope>NUCLEOTIDE SEQUENCE</scope>
    <source>
        <strain evidence="10">DSM 21036</strain>
    </source>
</reference>
<dbReference type="InterPro" id="IPR013249">
    <property type="entry name" value="RNA_pol_sigma70_r4_t2"/>
</dbReference>
<dbReference type="Gene3D" id="1.20.120.20">
    <property type="entry name" value="Apolipoprotein"/>
    <property type="match status" value="1"/>
</dbReference>
<dbReference type="NCBIfam" id="TIGR02937">
    <property type="entry name" value="sigma70-ECF"/>
    <property type="match status" value="1"/>
</dbReference>
<evidence type="ECO:0000256" key="4">
    <source>
        <dbReference type="ARBA" id="ARBA00023125"/>
    </source>
</evidence>
<dbReference type="Proteomes" id="UP001149140">
    <property type="component" value="Unassembled WGS sequence"/>
</dbReference>
<evidence type="ECO:0000256" key="7">
    <source>
        <dbReference type="SAM" id="MobiDB-lite"/>
    </source>
</evidence>
<proteinExistence type="inferred from homology"/>
<dbReference type="GO" id="GO:0003677">
    <property type="term" value="F:DNA binding"/>
    <property type="evidence" value="ECO:0007669"/>
    <property type="project" value="UniProtKB-KW"/>
</dbReference>
<comment type="caution">
    <text evidence="10">The sequence shown here is derived from an EMBL/GenBank/DDBJ whole genome shotgun (WGS) entry which is preliminary data.</text>
</comment>
<evidence type="ECO:0000256" key="5">
    <source>
        <dbReference type="ARBA" id="ARBA00023163"/>
    </source>
</evidence>
<dbReference type="PANTHER" id="PTHR43133:SF51">
    <property type="entry name" value="RNA POLYMERASE SIGMA FACTOR"/>
    <property type="match status" value="1"/>
</dbReference>
<comment type="similarity">
    <text evidence="1 6">Belongs to the sigma-70 factor family. ECF subfamily.</text>
</comment>
<dbReference type="InterPro" id="IPR039425">
    <property type="entry name" value="RNA_pol_sigma-70-like"/>
</dbReference>
<feature type="region of interest" description="Disordered" evidence="7">
    <location>
        <begin position="335"/>
        <end position="480"/>
    </location>
</feature>
<dbReference type="RefSeq" id="WP_270041920.1">
    <property type="nucleotide sequence ID" value="NZ_JAPDOD010000020.1"/>
</dbReference>
<dbReference type="InterPro" id="IPR013324">
    <property type="entry name" value="RNA_pol_sigma_r3/r4-like"/>
</dbReference>
<dbReference type="InterPro" id="IPR014284">
    <property type="entry name" value="RNA_pol_sigma-70_dom"/>
</dbReference>
<dbReference type="PANTHER" id="PTHR43133">
    <property type="entry name" value="RNA POLYMERASE ECF-TYPE SIGMA FACTO"/>
    <property type="match status" value="1"/>
</dbReference>
<accession>A0A9X3N0P2</accession>
<dbReference type="GO" id="GO:0006950">
    <property type="term" value="P:response to stress"/>
    <property type="evidence" value="ECO:0007669"/>
    <property type="project" value="UniProtKB-ARBA"/>
</dbReference>
<dbReference type="CDD" id="cd06171">
    <property type="entry name" value="Sigma70_r4"/>
    <property type="match status" value="1"/>
</dbReference>
<evidence type="ECO:0000256" key="6">
    <source>
        <dbReference type="RuleBase" id="RU000716"/>
    </source>
</evidence>